<accession>A0A0C3P1E7</accession>
<dbReference type="HOGENOM" id="CLU_206881_0_0_1"/>
<protein>
    <submittedName>
        <fullName evidence="1">Uncharacterized protein</fullName>
    </submittedName>
</protein>
<proteinExistence type="predicted"/>
<evidence type="ECO:0000313" key="2">
    <source>
        <dbReference type="Proteomes" id="UP000054217"/>
    </source>
</evidence>
<dbReference type="OrthoDB" id="3265672at2759"/>
<name>A0A0C3P1E7_PISTI</name>
<reference evidence="2" key="2">
    <citation type="submission" date="2015-01" db="EMBL/GenBank/DDBJ databases">
        <title>Evolutionary Origins and Diversification of the Mycorrhizal Mutualists.</title>
        <authorList>
            <consortium name="DOE Joint Genome Institute"/>
            <consortium name="Mycorrhizal Genomics Consortium"/>
            <person name="Kohler A."/>
            <person name="Kuo A."/>
            <person name="Nagy L.G."/>
            <person name="Floudas D."/>
            <person name="Copeland A."/>
            <person name="Barry K.W."/>
            <person name="Cichocki N."/>
            <person name="Veneault-Fourrey C."/>
            <person name="LaButti K."/>
            <person name="Lindquist E.A."/>
            <person name="Lipzen A."/>
            <person name="Lundell T."/>
            <person name="Morin E."/>
            <person name="Murat C."/>
            <person name="Riley R."/>
            <person name="Ohm R."/>
            <person name="Sun H."/>
            <person name="Tunlid A."/>
            <person name="Henrissat B."/>
            <person name="Grigoriev I.V."/>
            <person name="Hibbett D.S."/>
            <person name="Martin F."/>
        </authorList>
    </citation>
    <scope>NUCLEOTIDE SEQUENCE [LARGE SCALE GENOMIC DNA]</scope>
    <source>
        <strain evidence="2">Marx 270</strain>
    </source>
</reference>
<dbReference type="Proteomes" id="UP000054217">
    <property type="component" value="Unassembled WGS sequence"/>
</dbReference>
<reference evidence="1 2" key="1">
    <citation type="submission" date="2014-04" db="EMBL/GenBank/DDBJ databases">
        <authorList>
            <consortium name="DOE Joint Genome Institute"/>
            <person name="Kuo A."/>
            <person name="Kohler A."/>
            <person name="Costa M.D."/>
            <person name="Nagy L.G."/>
            <person name="Floudas D."/>
            <person name="Copeland A."/>
            <person name="Barry K.W."/>
            <person name="Cichocki N."/>
            <person name="Veneault-Fourrey C."/>
            <person name="LaButti K."/>
            <person name="Lindquist E.A."/>
            <person name="Lipzen A."/>
            <person name="Lundell T."/>
            <person name="Morin E."/>
            <person name="Murat C."/>
            <person name="Sun H."/>
            <person name="Tunlid A."/>
            <person name="Henrissat B."/>
            <person name="Grigoriev I.V."/>
            <person name="Hibbett D.S."/>
            <person name="Martin F."/>
            <person name="Nordberg H.P."/>
            <person name="Cantor M.N."/>
            <person name="Hua S.X."/>
        </authorList>
    </citation>
    <scope>NUCLEOTIDE SEQUENCE [LARGE SCALE GENOMIC DNA]</scope>
    <source>
        <strain evidence="1 2">Marx 270</strain>
    </source>
</reference>
<organism evidence="1 2">
    <name type="scientific">Pisolithus tinctorius Marx 270</name>
    <dbReference type="NCBI Taxonomy" id="870435"/>
    <lineage>
        <taxon>Eukaryota</taxon>
        <taxon>Fungi</taxon>
        <taxon>Dikarya</taxon>
        <taxon>Basidiomycota</taxon>
        <taxon>Agaricomycotina</taxon>
        <taxon>Agaricomycetes</taxon>
        <taxon>Agaricomycetidae</taxon>
        <taxon>Boletales</taxon>
        <taxon>Sclerodermatineae</taxon>
        <taxon>Pisolithaceae</taxon>
        <taxon>Pisolithus</taxon>
    </lineage>
</organism>
<sequence length="51" mass="6038">MLGKPAGLDPQLGQSFNWTVVDNHFKFLQQVIKEKEIPWENIYNMDEKECQ</sequence>
<evidence type="ECO:0000313" key="1">
    <source>
        <dbReference type="EMBL" id="KIO01316.1"/>
    </source>
</evidence>
<dbReference type="InParanoid" id="A0A0C3P1E7"/>
<keyword evidence="2" id="KW-1185">Reference proteome</keyword>
<dbReference type="AlphaFoldDB" id="A0A0C3P1E7"/>
<gene>
    <name evidence="1" type="ORF">M404DRAFT_150554</name>
</gene>
<dbReference type="EMBL" id="KN831989">
    <property type="protein sequence ID" value="KIO01316.1"/>
    <property type="molecule type" value="Genomic_DNA"/>
</dbReference>